<accession>A0A4C1VUU4</accession>
<dbReference type="AlphaFoldDB" id="A0A4C1VUU4"/>
<evidence type="ECO:0000313" key="3">
    <source>
        <dbReference type="Proteomes" id="UP000299102"/>
    </source>
</evidence>
<feature type="region of interest" description="Disordered" evidence="1">
    <location>
        <begin position="22"/>
        <end position="71"/>
    </location>
</feature>
<organism evidence="2 3">
    <name type="scientific">Eumeta variegata</name>
    <name type="common">Bagworm moth</name>
    <name type="synonym">Eumeta japonica</name>
    <dbReference type="NCBI Taxonomy" id="151549"/>
    <lineage>
        <taxon>Eukaryota</taxon>
        <taxon>Metazoa</taxon>
        <taxon>Ecdysozoa</taxon>
        <taxon>Arthropoda</taxon>
        <taxon>Hexapoda</taxon>
        <taxon>Insecta</taxon>
        <taxon>Pterygota</taxon>
        <taxon>Neoptera</taxon>
        <taxon>Endopterygota</taxon>
        <taxon>Lepidoptera</taxon>
        <taxon>Glossata</taxon>
        <taxon>Ditrysia</taxon>
        <taxon>Tineoidea</taxon>
        <taxon>Psychidae</taxon>
        <taxon>Oiketicinae</taxon>
        <taxon>Eumeta</taxon>
    </lineage>
</organism>
<feature type="compositionally biased region" description="Basic residues" evidence="1">
    <location>
        <begin position="22"/>
        <end position="40"/>
    </location>
</feature>
<dbReference type="EMBL" id="BGZK01000420">
    <property type="protein sequence ID" value="GBP42521.1"/>
    <property type="molecule type" value="Genomic_DNA"/>
</dbReference>
<comment type="caution">
    <text evidence="2">The sequence shown here is derived from an EMBL/GenBank/DDBJ whole genome shotgun (WGS) entry which is preliminary data.</text>
</comment>
<keyword evidence="3" id="KW-1185">Reference proteome</keyword>
<sequence>MRYKGFGGLPYIPLCDAKKRKRYRTSIRRSQRNRSLRRVSQRTSTFDEHLPLPRGTRLAAGRPSQFTSLSGARTAPTLVTIHRHTHLAGVSEKRTMRARLTRVTDRLKRT</sequence>
<protein>
    <submittedName>
        <fullName evidence="2">Uncharacterized protein</fullName>
    </submittedName>
</protein>
<dbReference type="Proteomes" id="UP000299102">
    <property type="component" value="Unassembled WGS sequence"/>
</dbReference>
<reference evidence="2 3" key="1">
    <citation type="journal article" date="2019" name="Commun. Biol.">
        <title>The bagworm genome reveals a unique fibroin gene that provides high tensile strength.</title>
        <authorList>
            <person name="Kono N."/>
            <person name="Nakamura H."/>
            <person name="Ohtoshi R."/>
            <person name="Tomita M."/>
            <person name="Numata K."/>
            <person name="Arakawa K."/>
        </authorList>
    </citation>
    <scope>NUCLEOTIDE SEQUENCE [LARGE SCALE GENOMIC DNA]</scope>
</reference>
<evidence type="ECO:0000313" key="2">
    <source>
        <dbReference type="EMBL" id="GBP42521.1"/>
    </source>
</evidence>
<evidence type="ECO:0000256" key="1">
    <source>
        <dbReference type="SAM" id="MobiDB-lite"/>
    </source>
</evidence>
<proteinExistence type="predicted"/>
<gene>
    <name evidence="2" type="ORF">EVAR_81971_1</name>
</gene>
<name>A0A4C1VUU4_EUMVA</name>